<comment type="caution">
    <text evidence="1">The sequence shown here is derived from an EMBL/GenBank/DDBJ whole genome shotgun (WGS) entry which is preliminary data.</text>
</comment>
<dbReference type="EMBL" id="JAMKOV010000013">
    <property type="protein sequence ID" value="KAI8037164.1"/>
    <property type="molecule type" value="Genomic_DNA"/>
</dbReference>
<reference evidence="1" key="1">
    <citation type="journal article" date="2023" name="Genome Biol. Evol.">
        <title>Long-read-based Genome Assembly of Drosophila gunungcola Reveals Fewer Chemosensory Genes in Flower-breeding Species.</title>
        <authorList>
            <person name="Negi A."/>
            <person name="Liao B.Y."/>
            <person name="Yeh S.D."/>
        </authorList>
    </citation>
    <scope>NUCLEOTIDE SEQUENCE</scope>
    <source>
        <strain evidence="1">Sukarami</strain>
    </source>
</reference>
<dbReference type="AlphaFoldDB" id="A0A9P9YHN5"/>
<sequence length="67" mass="7534">MASASHVTPPGPPCSCRIRLFSFVCHHFFNKFQFPGCRPGPGLQKMKELARDVRGARIVSFVQCDRL</sequence>
<evidence type="ECO:0000313" key="2">
    <source>
        <dbReference type="Proteomes" id="UP001059596"/>
    </source>
</evidence>
<dbReference type="Proteomes" id="UP001059596">
    <property type="component" value="Unassembled WGS sequence"/>
</dbReference>
<keyword evidence="2" id="KW-1185">Reference proteome</keyword>
<organism evidence="1 2">
    <name type="scientific">Drosophila gunungcola</name>
    <name type="common">fruit fly</name>
    <dbReference type="NCBI Taxonomy" id="103775"/>
    <lineage>
        <taxon>Eukaryota</taxon>
        <taxon>Metazoa</taxon>
        <taxon>Ecdysozoa</taxon>
        <taxon>Arthropoda</taxon>
        <taxon>Hexapoda</taxon>
        <taxon>Insecta</taxon>
        <taxon>Pterygota</taxon>
        <taxon>Neoptera</taxon>
        <taxon>Endopterygota</taxon>
        <taxon>Diptera</taxon>
        <taxon>Brachycera</taxon>
        <taxon>Muscomorpha</taxon>
        <taxon>Ephydroidea</taxon>
        <taxon>Drosophilidae</taxon>
        <taxon>Drosophila</taxon>
        <taxon>Sophophora</taxon>
    </lineage>
</organism>
<name>A0A9P9YHN5_9MUSC</name>
<accession>A0A9P9YHN5</accession>
<evidence type="ECO:0000313" key="1">
    <source>
        <dbReference type="EMBL" id="KAI8037164.1"/>
    </source>
</evidence>
<proteinExistence type="predicted"/>
<gene>
    <name evidence="1" type="ORF">M5D96_009911</name>
</gene>
<protein>
    <submittedName>
        <fullName evidence="1">Uncharacterized protein</fullName>
    </submittedName>
</protein>